<evidence type="ECO:0000256" key="1">
    <source>
        <dbReference type="ARBA" id="ARBA00006484"/>
    </source>
</evidence>
<dbReference type="SUPFAM" id="SSF51735">
    <property type="entry name" value="NAD(P)-binding Rossmann-fold domains"/>
    <property type="match status" value="1"/>
</dbReference>
<dbReference type="PRINTS" id="PR00080">
    <property type="entry name" value="SDRFAMILY"/>
</dbReference>
<evidence type="ECO:0000313" key="5">
    <source>
        <dbReference type="Proteomes" id="UP000192330"/>
    </source>
</evidence>
<dbReference type="PRINTS" id="PR00081">
    <property type="entry name" value="GDHRDH"/>
</dbReference>
<proteinExistence type="inferred from homology"/>
<protein>
    <submittedName>
        <fullName evidence="4">3-oxoacyl-[acyl-carrier protein] reductase</fullName>
    </submittedName>
</protein>
<dbReference type="Pfam" id="PF00106">
    <property type="entry name" value="adh_short"/>
    <property type="match status" value="1"/>
</dbReference>
<organism evidence="4 5">
    <name type="scientific">Primorskyibacter flagellatus</name>
    <dbReference type="NCBI Taxonomy" id="1387277"/>
    <lineage>
        <taxon>Bacteria</taxon>
        <taxon>Pseudomonadati</taxon>
        <taxon>Pseudomonadota</taxon>
        <taxon>Alphaproteobacteria</taxon>
        <taxon>Rhodobacterales</taxon>
        <taxon>Roseobacteraceae</taxon>
        <taxon>Primorskyibacter</taxon>
    </lineage>
</organism>
<sequence length="262" mass="28129">MQQQSNASPQVAVVTGAGRGLGREMALQLAACGLHVAALGRNKKDLDELAAEAVSGKILALQVDVADTNALHATFNRIDTELGSPDILVNNAAVYPHRDFLEETPESFRQVLEINLGGMVTCAILALERMVEHGQGRIINVATFAGSRPAPLASAYSVSKGACRILTQAIVEDLKDRFPDIVITDWVPGALNTQMGIPDGIAPETAAQWGVALALWRDPDLNGATFVQDQEHLSTLSLKRRLLNKLTGRAKAPRRILPTSRT</sequence>
<comment type="similarity">
    <text evidence="1 3">Belongs to the short-chain dehydrogenases/reductases (SDR) family.</text>
</comment>
<dbReference type="InterPro" id="IPR002347">
    <property type="entry name" value="SDR_fam"/>
</dbReference>
<name>A0A1W2DZV7_9RHOB</name>
<dbReference type="PANTHER" id="PTHR44196">
    <property type="entry name" value="DEHYDROGENASE/REDUCTASE SDR FAMILY MEMBER 7B"/>
    <property type="match status" value="1"/>
</dbReference>
<dbReference type="Gene3D" id="3.40.50.720">
    <property type="entry name" value="NAD(P)-binding Rossmann-like Domain"/>
    <property type="match status" value="1"/>
</dbReference>
<accession>A0A1W2DZV7</accession>
<evidence type="ECO:0000313" key="4">
    <source>
        <dbReference type="EMBL" id="SMD03054.1"/>
    </source>
</evidence>
<dbReference type="OrthoDB" id="8280747at2"/>
<gene>
    <name evidence="4" type="ORF">SAMN06295998_12017</name>
</gene>
<dbReference type="STRING" id="1387277.SAMN06295998_12017"/>
<dbReference type="RefSeq" id="WP_084354148.1">
    <property type="nucleotide sequence ID" value="NZ_FWYD01000020.1"/>
</dbReference>
<keyword evidence="5" id="KW-1185">Reference proteome</keyword>
<dbReference type="PANTHER" id="PTHR44196:SF1">
    <property type="entry name" value="DEHYDROGENASE_REDUCTASE SDR FAMILY MEMBER 7B"/>
    <property type="match status" value="1"/>
</dbReference>
<dbReference type="EMBL" id="FWYD01000020">
    <property type="protein sequence ID" value="SMD03054.1"/>
    <property type="molecule type" value="Genomic_DNA"/>
</dbReference>
<dbReference type="Proteomes" id="UP000192330">
    <property type="component" value="Unassembled WGS sequence"/>
</dbReference>
<dbReference type="AlphaFoldDB" id="A0A1W2DZV7"/>
<keyword evidence="2" id="KW-0560">Oxidoreductase</keyword>
<dbReference type="GO" id="GO:0016491">
    <property type="term" value="F:oxidoreductase activity"/>
    <property type="evidence" value="ECO:0007669"/>
    <property type="project" value="UniProtKB-KW"/>
</dbReference>
<dbReference type="GO" id="GO:0016020">
    <property type="term" value="C:membrane"/>
    <property type="evidence" value="ECO:0007669"/>
    <property type="project" value="TreeGrafter"/>
</dbReference>
<dbReference type="CDD" id="cd05233">
    <property type="entry name" value="SDR_c"/>
    <property type="match status" value="1"/>
</dbReference>
<dbReference type="InterPro" id="IPR036291">
    <property type="entry name" value="NAD(P)-bd_dom_sf"/>
</dbReference>
<reference evidence="4 5" key="1">
    <citation type="submission" date="2017-04" db="EMBL/GenBank/DDBJ databases">
        <authorList>
            <person name="Afonso C.L."/>
            <person name="Miller P.J."/>
            <person name="Scott M.A."/>
            <person name="Spackman E."/>
            <person name="Goraichik I."/>
            <person name="Dimitrov K.M."/>
            <person name="Suarez D.L."/>
            <person name="Swayne D.E."/>
        </authorList>
    </citation>
    <scope>NUCLEOTIDE SEQUENCE [LARGE SCALE GENOMIC DNA]</scope>
    <source>
        <strain evidence="4 5">CGMCC 1.12644</strain>
    </source>
</reference>
<evidence type="ECO:0000256" key="3">
    <source>
        <dbReference type="RuleBase" id="RU000363"/>
    </source>
</evidence>
<evidence type="ECO:0000256" key="2">
    <source>
        <dbReference type="ARBA" id="ARBA00023002"/>
    </source>
</evidence>